<evidence type="ECO:0000313" key="2">
    <source>
        <dbReference type="Proteomes" id="UP001497700"/>
    </source>
</evidence>
<name>A0ACB9YI42_9PEZI</name>
<reference evidence="1 2" key="1">
    <citation type="journal article" date="2022" name="New Phytol.">
        <title>Ecological generalism drives hyperdiversity of secondary metabolite gene clusters in xylarialean endophytes.</title>
        <authorList>
            <person name="Franco M.E.E."/>
            <person name="Wisecaver J.H."/>
            <person name="Arnold A.E."/>
            <person name="Ju Y.M."/>
            <person name="Slot J.C."/>
            <person name="Ahrendt S."/>
            <person name="Moore L.P."/>
            <person name="Eastman K.E."/>
            <person name="Scott K."/>
            <person name="Konkel Z."/>
            <person name="Mondo S.J."/>
            <person name="Kuo A."/>
            <person name="Hayes R.D."/>
            <person name="Haridas S."/>
            <person name="Andreopoulos B."/>
            <person name="Riley R."/>
            <person name="LaButti K."/>
            <person name="Pangilinan J."/>
            <person name="Lipzen A."/>
            <person name="Amirebrahimi M."/>
            <person name="Yan J."/>
            <person name="Adam C."/>
            <person name="Keymanesh K."/>
            <person name="Ng V."/>
            <person name="Louie K."/>
            <person name="Northen T."/>
            <person name="Drula E."/>
            <person name="Henrissat B."/>
            <person name="Hsieh H.M."/>
            <person name="Youens-Clark K."/>
            <person name="Lutzoni F."/>
            <person name="Miadlikowska J."/>
            <person name="Eastwood D.C."/>
            <person name="Hamelin R.C."/>
            <person name="Grigoriev I.V."/>
            <person name="U'Ren J.M."/>
        </authorList>
    </citation>
    <scope>NUCLEOTIDE SEQUENCE [LARGE SCALE GENOMIC DNA]</scope>
    <source>
        <strain evidence="1 2">CBS 119005</strain>
    </source>
</reference>
<gene>
    <name evidence="1" type="ORF">F4820DRAFT_200545</name>
</gene>
<keyword evidence="2" id="KW-1185">Reference proteome</keyword>
<protein>
    <submittedName>
        <fullName evidence="1">Uncharacterized protein</fullName>
    </submittedName>
</protein>
<organism evidence="1 2">
    <name type="scientific">Hypoxylon rubiginosum</name>
    <dbReference type="NCBI Taxonomy" id="110542"/>
    <lineage>
        <taxon>Eukaryota</taxon>
        <taxon>Fungi</taxon>
        <taxon>Dikarya</taxon>
        <taxon>Ascomycota</taxon>
        <taxon>Pezizomycotina</taxon>
        <taxon>Sordariomycetes</taxon>
        <taxon>Xylariomycetidae</taxon>
        <taxon>Xylariales</taxon>
        <taxon>Hypoxylaceae</taxon>
        <taxon>Hypoxylon</taxon>
    </lineage>
</organism>
<dbReference type="EMBL" id="MU393683">
    <property type="protein sequence ID" value="KAI4858827.1"/>
    <property type="molecule type" value="Genomic_DNA"/>
</dbReference>
<evidence type="ECO:0000313" key="1">
    <source>
        <dbReference type="EMBL" id="KAI4858827.1"/>
    </source>
</evidence>
<dbReference type="Proteomes" id="UP001497700">
    <property type="component" value="Unassembled WGS sequence"/>
</dbReference>
<accession>A0ACB9YI42</accession>
<sequence>MRSHTALALLGLASTALATFSPQALNSLRGLRREHVVVEVREVAAREPQATPDDATACASSALALLTDVPLPESDLLSYLMTATATDACQASRDVPQSLSSAFSSYDAEASSWLSAHSGAVQQFATACQDDAEAATVNSIVSAFASNTAAGCSVSTGLAARPTGVVAGVVAAAGLLGAAVAL</sequence>
<comment type="caution">
    <text evidence="1">The sequence shown here is derived from an EMBL/GenBank/DDBJ whole genome shotgun (WGS) entry which is preliminary data.</text>
</comment>
<proteinExistence type="predicted"/>